<gene>
    <name evidence="5" type="ORF">GQ43DRAFT_412724</name>
</gene>
<dbReference type="OrthoDB" id="410267at2759"/>
<dbReference type="CDD" id="cd12148">
    <property type="entry name" value="fungal_TF_MHR"/>
    <property type="match status" value="1"/>
</dbReference>
<keyword evidence="6" id="KW-1185">Reference proteome</keyword>
<evidence type="ECO:0000259" key="4">
    <source>
        <dbReference type="PROSITE" id="PS50048"/>
    </source>
</evidence>
<dbReference type="PANTHER" id="PTHR31001:SF89">
    <property type="entry name" value="ZN(2)-C6 FUNGAL-TYPE DOMAIN-CONTAINING PROTEIN"/>
    <property type="match status" value="1"/>
</dbReference>
<accession>A0A9P4JPL4</accession>
<evidence type="ECO:0000256" key="2">
    <source>
        <dbReference type="ARBA" id="ARBA00023242"/>
    </source>
</evidence>
<comment type="subcellular location">
    <subcellularLocation>
        <location evidence="1">Nucleus</location>
    </subcellularLocation>
</comment>
<dbReference type="AlphaFoldDB" id="A0A9P4JPL4"/>
<proteinExistence type="predicted"/>
<dbReference type="EMBL" id="ML993920">
    <property type="protein sequence ID" value="KAF2202890.1"/>
    <property type="molecule type" value="Genomic_DNA"/>
</dbReference>
<reference evidence="5" key="1">
    <citation type="journal article" date="2020" name="Stud. Mycol.">
        <title>101 Dothideomycetes genomes: a test case for predicting lifestyles and emergence of pathogens.</title>
        <authorList>
            <person name="Haridas S."/>
            <person name="Albert R."/>
            <person name="Binder M."/>
            <person name="Bloem J."/>
            <person name="Labutti K."/>
            <person name="Salamov A."/>
            <person name="Andreopoulos B."/>
            <person name="Baker S."/>
            <person name="Barry K."/>
            <person name="Bills G."/>
            <person name="Bluhm B."/>
            <person name="Cannon C."/>
            <person name="Castanera R."/>
            <person name="Culley D."/>
            <person name="Daum C."/>
            <person name="Ezra D."/>
            <person name="Gonzalez J."/>
            <person name="Henrissat B."/>
            <person name="Kuo A."/>
            <person name="Liang C."/>
            <person name="Lipzen A."/>
            <person name="Lutzoni F."/>
            <person name="Magnuson J."/>
            <person name="Mondo S."/>
            <person name="Nolan M."/>
            <person name="Ohm R."/>
            <person name="Pangilinan J."/>
            <person name="Park H.-J."/>
            <person name="Ramirez L."/>
            <person name="Alfaro M."/>
            <person name="Sun H."/>
            <person name="Tritt A."/>
            <person name="Yoshinaga Y."/>
            <person name="Zwiers L.-H."/>
            <person name="Turgeon B."/>
            <person name="Goodwin S."/>
            <person name="Spatafora J."/>
            <person name="Crous P."/>
            <person name="Grigoriev I."/>
        </authorList>
    </citation>
    <scope>NUCLEOTIDE SEQUENCE</scope>
    <source>
        <strain evidence="5">ATCC 74209</strain>
    </source>
</reference>
<dbReference type="InterPro" id="IPR001138">
    <property type="entry name" value="Zn2Cys6_DnaBD"/>
</dbReference>
<dbReference type="PROSITE" id="PS00463">
    <property type="entry name" value="ZN2_CY6_FUNGAL_1"/>
    <property type="match status" value="1"/>
</dbReference>
<evidence type="ECO:0000256" key="1">
    <source>
        <dbReference type="ARBA" id="ARBA00004123"/>
    </source>
</evidence>
<feature type="region of interest" description="Disordered" evidence="3">
    <location>
        <begin position="51"/>
        <end position="84"/>
    </location>
</feature>
<feature type="domain" description="Zn(2)-C6 fungal-type" evidence="4">
    <location>
        <begin position="7"/>
        <end position="38"/>
    </location>
</feature>
<dbReference type="PROSITE" id="PS50048">
    <property type="entry name" value="ZN2_CY6_FUNGAL_2"/>
    <property type="match status" value="1"/>
</dbReference>
<dbReference type="GO" id="GO:0000981">
    <property type="term" value="F:DNA-binding transcription factor activity, RNA polymerase II-specific"/>
    <property type="evidence" value="ECO:0007669"/>
    <property type="project" value="InterPro"/>
</dbReference>
<dbReference type="GO" id="GO:0005634">
    <property type="term" value="C:nucleus"/>
    <property type="evidence" value="ECO:0007669"/>
    <property type="project" value="UniProtKB-SubCell"/>
</dbReference>
<dbReference type="SUPFAM" id="SSF57701">
    <property type="entry name" value="Zn2/Cys6 DNA-binding domain"/>
    <property type="match status" value="1"/>
</dbReference>
<dbReference type="Pfam" id="PF00172">
    <property type="entry name" value="Zn_clus"/>
    <property type="match status" value="1"/>
</dbReference>
<feature type="compositionally biased region" description="Low complexity" evidence="3">
    <location>
        <begin position="119"/>
        <end position="132"/>
    </location>
</feature>
<sequence length="336" mass="38065">MPKARTTCVRCSMRRQKCDRKIPCSRCIQNNESHICTREWPNGYNPEIHRKYPSRSATSQEPPNWSTPPISDHEAAHPPSSNIDFATFGRSEYSDISLNTLLTDNNPYASNRGPIQPQNTNSTSSTNTSITLSSPARSAESYHIQSLLPARRQVFLMVDYYDSELLYWTGGTYHAPTFRQSLLQAYGTSSTLNLQEQDWQWSALLFSILSGSIIGSPATLSSSWGYSSSDKIRLTKPWARATISCLLLGDYASKFHIYSVQAMINLHSSEHLIGFSKEFVVYQGAARQALIKREIGRRVWFSLCFQDWLFLPPQGYIRFNASILLQLDRAVMTRPA</sequence>
<evidence type="ECO:0000256" key="3">
    <source>
        <dbReference type="SAM" id="MobiDB-lite"/>
    </source>
</evidence>
<feature type="compositionally biased region" description="Polar residues" evidence="3">
    <location>
        <begin position="55"/>
        <end position="69"/>
    </location>
</feature>
<dbReference type="InterPro" id="IPR050613">
    <property type="entry name" value="Sec_Metabolite_Reg"/>
</dbReference>
<dbReference type="PANTHER" id="PTHR31001">
    <property type="entry name" value="UNCHARACTERIZED TRANSCRIPTIONAL REGULATORY PROTEIN"/>
    <property type="match status" value="1"/>
</dbReference>
<protein>
    <recommendedName>
        <fullName evidence="4">Zn(2)-C6 fungal-type domain-containing protein</fullName>
    </recommendedName>
</protein>
<dbReference type="SMART" id="SM00066">
    <property type="entry name" value="GAL4"/>
    <property type="match status" value="1"/>
</dbReference>
<evidence type="ECO:0000313" key="6">
    <source>
        <dbReference type="Proteomes" id="UP000799536"/>
    </source>
</evidence>
<organism evidence="5 6">
    <name type="scientific">Delitschia confertaspora ATCC 74209</name>
    <dbReference type="NCBI Taxonomy" id="1513339"/>
    <lineage>
        <taxon>Eukaryota</taxon>
        <taxon>Fungi</taxon>
        <taxon>Dikarya</taxon>
        <taxon>Ascomycota</taxon>
        <taxon>Pezizomycotina</taxon>
        <taxon>Dothideomycetes</taxon>
        <taxon>Pleosporomycetidae</taxon>
        <taxon>Pleosporales</taxon>
        <taxon>Delitschiaceae</taxon>
        <taxon>Delitschia</taxon>
    </lineage>
</organism>
<comment type="caution">
    <text evidence="5">The sequence shown here is derived from an EMBL/GenBank/DDBJ whole genome shotgun (WGS) entry which is preliminary data.</text>
</comment>
<dbReference type="Proteomes" id="UP000799536">
    <property type="component" value="Unassembled WGS sequence"/>
</dbReference>
<dbReference type="CDD" id="cd00067">
    <property type="entry name" value="GAL4"/>
    <property type="match status" value="1"/>
</dbReference>
<dbReference type="InterPro" id="IPR036864">
    <property type="entry name" value="Zn2-C6_fun-type_DNA-bd_sf"/>
</dbReference>
<dbReference type="GO" id="GO:0008270">
    <property type="term" value="F:zinc ion binding"/>
    <property type="evidence" value="ECO:0007669"/>
    <property type="project" value="InterPro"/>
</dbReference>
<keyword evidence="2" id="KW-0539">Nucleus</keyword>
<name>A0A9P4JPL4_9PLEO</name>
<feature type="region of interest" description="Disordered" evidence="3">
    <location>
        <begin position="105"/>
        <end position="132"/>
    </location>
</feature>
<evidence type="ECO:0000313" key="5">
    <source>
        <dbReference type="EMBL" id="KAF2202890.1"/>
    </source>
</evidence>